<dbReference type="AlphaFoldDB" id="A0A9W7FPA3"/>
<dbReference type="OrthoDB" id="189208at2759"/>
<keyword evidence="2" id="KW-1185">Reference proteome</keyword>
<gene>
    <name evidence="1" type="ORF">TrLO_g12934</name>
</gene>
<dbReference type="EMBL" id="BRXW01000250">
    <property type="protein sequence ID" value="GMI16389.1"/>
    <property type="molecule type" value="Genomic_DNA"/>
</dbReference>
<evidence type="ECO:0000313" key="1">
    <source>
        <dbReference type="EMBL" id="GMI16389.1"/>
    </source>
</evidence>
<evidence type="ECO:0000313" key="2">
    <source>
        <dbReference type="Proteomes" id="UP001165122"/>
    </source>
</evidence>
<accession>A0A9W7FPA3</accession>
<name>A0A9W7FPA3_9STRA</name>
<organism evidence="1 2">
    <name type="scientific">Triparma laevis f. longispina</name>
    <dbReference type="NCBI Taxonomy" id="1714387"/>
    <lineage>
        <taxon>Eukaryota</taxon>
        <taxon>Sar</taxon>
        <taxon>Stramenopiles</taxon>
        <taxon>Ochrophyta</taxon>
        <taxon>Bolidophyceae</taxon>
        <taxon>Parmales</taxon>
        <taxon>Triparmaceae</taxon>
        <taxon>Triparma</taxon>
    </lineage>
</organism>
<comment type="caution">
    <text evidence="1">The sequence shown here is derived from an EMBL/GenBank/DDBJ whole genome shotgun (WGS) entry which is preliminary data.</text>
</comment>
<dbReference type="Proteomes" id="UP001165122">
    <property type="component" value="Unassembled WGS sequence"/>
</dbReference>
<sequence>MLIIRTSPLRSPHFFRSRLLYSSSSSPSTTTTSSSLEPETLLPILWSTGNWYEQVYNFESVADGGGGAKLVPVPEHLIPSALIEWGQQPNHLESLSSSTYVPSPLPTLRSETLTVYPETGCAADNLSFSYKSSDVNLNDSLKFDTSLLGVISTSVSSPPSMKHPNNRVISLKTEFVDGRDKLTVEFNVIAKLKIIVGDIKFTSSKKVTNTALFPNAFLSDLKATGGLDAQTLSKIKGATTPTNNHYDVINVKKPTLLKHLNAPYTRSFATPSKTLTGSTPFNLIGVGKVAGVKYDDSLRLPGGIIIRLVDVSGKWGVEVVRLVVKEDDEEGGRFFKKTIVERNFGNGGEQLEDVKFWREERREKN</sequence>
<reference evidence="2" key="1">
    <citation type="journal article" date="2023" name="Commun. Biol.">
        <title>Genome analysis of Parmales, the sister group of diatoms, reveals the evolutionary specialization of diatoms from phago-mixotrophs to photoautotrophs.</title>
        <authorList>
            <person name="Ban H."/>
            <person name="Sato S."/>
            <person name="Yoshikawa S."/>
            <person name="Yamada K."/>
            <person name="Nakamura Y."/>
            <person name="Ichinomiya M."/>
            <person name="Sato N."/>
            <person name="Blanc-Mathieu R."/>
            <person name="Endo H."/>
            <person name="Kuwata A."/>
            <person name="Ogata H."/>
        </authorList>
    </citation>
    <scope>NUCLEOTIDE SEQUENCE [LARGE SCALE GENOMIC DNA]</scope>
    <source>
        <strain evidence="2">NIES 3700</strain>
    </source>
</reference>
<proteinExistence type="predicted"/>
<protein>
    <submittedName>
        <fullName evidence="1">Uncharacterized protein</fullName>
    </submittedName>
</protein>